<accession>A0ABN1TPH9</accession>
<evidence type="ECO:0000313" key="3">
    <source>
        <dbReference type="Proteomes" id="UP001501581"/>
    </source>
</evidence>
<dbReference type="InterPro" id="IPR022183">
    <property type="entry name" value="DUF3710"/>
</dbReference>
<evidence type="ECO:0008006" key="4">
    <source>
        <dbReference type="Google" id="ProtNLM"/>
    </source>
</evidence>
<keyword evidence="3" id="KW-1185">Reference proteome</keyword>
<evidence type="ECO:0000256" key="1">
    <source>
        <dbReference type="SAM" id="MobiDB-lite"/>
    </source>
</evidence>
<feature type="compositionally biased region" description="Low complexity" evidence="1">
    <location>
        <begin position="18"/>
        <end position="34"/>
    </location>
</feature>
<feature type="region of interest" description="Disordered" evidence="1">
    <location>
        <begin position="1"/>
        <end position="40"/>
    </location>
</feature>
<comment type="caution">
    <text evidence="2">The sequence shown here is derived from an EMBL/GenBank/DDBJ whole genome shotgun (WGS) entry which is preliminary data.</text>
</comment>
<sequence length="221" mass="23385">MKFGRKAKAESRPTDDVATTAGSEAAAETPEAAAPDGPRDIAEVDVENDGIGRVDLGGMLLAPADGLELRLQVSESDGVVQSVLLADEQGAVEIRAFAAPKDGDLWGDVRKQMAAEMARQGGTATEREGSQGTELYCEMTVQTPDGRTGTQPSRVVGFNGPRWFLRATYLGLPAMQVEAAEPWESAVRNIVVRRGDGPMAPGDALPVNLPAQARRVSPTEE</sequence>
<feature type="region of interest" description="Disordered" evidence="1">
    <location>
        <begin position="198"/>
        <end position="221"/>
    </location>
</feature>
<evidence type="ECO:0000313" key="2">
    <source>
        <dbReference type="EMBL" id="GAA1093012.1"/>
    </source>
</evidence>
<protein>
    <recommendedName>
        <fullName evidence="4">DUF3710 domain-containing protein</fullName>
    </recommendedName>
</protein>
<gene>
    <name evidence="2" type="ORF">GCM10009668_05320</name>
</gene>
<name>A0ABN1TPH9_9ACTN</name>
<reference evidence="2 3" key="1">
    <citation type="journal article" date="2019" name="Int. J. Syst. Evol. Microbiol.">
        <title>The Global Catalogue of Microorganisms (GCM) 10K type strain sequencing project: providing services to taxonomists for standard genome sequencing and annotation.</title>
        <authorList>
            <consortium name="The Broad Institute Genomics Platform"/>
            <consortium name="The Broad Institute Genome Sequencing Center for Infectious Disease"/>
            <person name="Wu L."/>
            <person name="Ma J."/>
        </authorList>
    </citation>
    <scope>NUCLEOTIDE SEQUENCE [LARGE SCALE GENOMIC DNA]</scope>
    <source>
        <strain evidence="2 3">JCM 13008</strain>
    </source>
</reference>
<dbReference type="Pfam" id="PF12502">
    <property type="entry name" value="DUF3710"/>
    <property type="match status" value="1"/>
</dbReference>
<dbReference type="RefSeq" id="WP_343991076.1">
    <property type="nucleotide sequence ID" value="NZ_BAAALG010000002.1"/>
</dbReference>
<proteinExistence type="predicted"/>
<organism evidence="2 3">
    <name type="scientific">Nocardioides dubius</name>
    <dbReference type="NCBI Taxonomy" id="317019"/>
    <lineage>
        <taxon>Bacteria</taxon>
        <taxon>Bacillati</taxon>
        <taxon>Actinomycetota</taxon>
        <taxon>Actinomycetes</taxon>
        <taxon>Propionibacteriales</taxon>
        <taxon>Nocardioidaceae</taxon>
        <taxon>Nocardioides</taxon>
    </lineage>
</organism>
<dbReference type="EMBL" id="BAAALG010000002">
    <property type="protein sequence ID" value="GAA1093012.1"/>
    <property type="molecule type" value="Genomic_DNA"/>
</dbReference>
<dbReference type="Proteomes" id="UP001501581">
    <property type="component" value="Unassembled WGS sequence"/>
</dbReference>